<protein>
    <submittedName>
        <fullName evidence="3">VWFC domain-containing protein</fullName>
    </submittedName>
</protein>
<gene>
    <name evidence="3" type="primary">AVEN_173706_1</name>
    <name evidence="3" type="ORF">CDAR_414291</name>
</gene>
<organism evidence="3 4">
    <name type="scientific">Caerostris darwini</name>
    <dbReference type="NCBI Taxonomy" id="1538125"/>
    <lineage>
        <taxon>Eukaryota</taxon>
        <taxon>Metazoa</taxon>
        <taxon>Ecdysozoa</taxon>
        <taxon>Arthropoda</taxon>
        <taxon>Chelicerata</taxon>
        <taxon>Arachnida</taxon>
        <taxon>Araneae</taxon>
        <taxon>Araneomorphae</taxon>
        <taxon>Entelegynae</taxon>
        <taxon>Araneoidea</taxon>
        <taxon>Araneidae</taxon>
        <taxon>Caerostris</taxon>
    </lineage>
</organism>
<comment type="caution">
    <text evidence="3">The sequence shown here is derived from an EMBL/GenBank/DDBJ whole genome shotgun (WGS) entry which is preliminary data.</text>
</comment>
<proteinExistence type="predicted"/>
<evidence type="ECO:0000259" key="2">
    <source>
        <dbReference type="PROSITE" id="PS50184"/>
    </source>
</evidence>
<evidence type="ECO:0000313" key="4">
    <source>
        <dbReference type="Proteomes" id="UP001054837"/>
    </source>
</evidence>
<sequence length="262" mass="29175">MKEFLIVAVAIFLQTSGIVTGDCDLRYLKHYDQKHCNLIQVENGCPVRYQCQNIPENMLLKCLHEGKLYSIGERIDEKCESCTCQGNSIEGASIDCAAVDCPDWEAKDKNCYMGYEAGACCPTEMCPSEKERKEKTCRNGEKDYNVGRYVPSDDPCLSCLCTEDSLGQTGVKCTKVHCLTGLYAQQIREGCLSIYGKKSCCITEMYCGGIQGAEPITSPENKDFLCHYRGMYYELGSTVSLSTKQGIECTCKVPPDFTCVRK</sequence>
<reference evidence="3 4" key="1">
    <citation type="submission" date="2021-06" db="EMBL/GenBank/DDBJ databases">
        <title>Caerostris darwini draft genome.</title>
        <authorList>
            <person name="Kono N."/>
            <person name="Arakawa K."/>
        </authorList>
    </citation>
    <scope>NUCLEOTIDE SEQUENCE [LARGE SCALE GENOMIC DNA]</scope>
</reference>
<dbReference type="EMBL" id="BPLQ01006032">
    <property type="protein sequence ID" value="GIY19333.1"/>
    <property type="molecule type" value="Genomic_DNA"/>
</dbReference>
<dbReference type="PROSITE" id="PS50184">
    <property type="entry name" value="VWFC_2"/>
    <property type="match status" value="1"/>
</dbReference>
<feature type="chain" id="PRO_5043808728" evidence="1">
    <location>
        <begin position="22"/>
        <end position="262"/>
    </location>
</feature>
<keyword evidence="4" id="KW-1185">Reference proteome</keyword>
<accession>A0AAV4RBI3</accession>
<evidence type="ECO:0000256" key="1">
    <source>
        <dbReference type="SAM" id="SignalP"/>
    </source>
</evidence>
<evidence type="ECO:0000313" key="3">
    <source>
        <dbReference type="EMBL" id="GIY19333.1"/>
    </source>
</evidence>
<keyword evidence="1" id="KW-0732">Signal</keyword>
<feature type="signal peptide" evidence="1">
    <location>
        <begin position="1"/>
        <end position="21"/>
    </location>
</feature>
<dbReference type="AlphaFoldDB" id="A0AAV4RBI3"/>
<dbReference type="InterPro" id="IPR001007">
    <property type="entry name" value="VWF_dom"/>
</dbReference>
<name>A0AAV4RBI3_9ARAC</name>
<feature type="domain" description="VWFC" evidence="2">
    <location>
        <begin position="60"/>
        <end position="127"/>
    </location>
</feature>
<dbReference type="SMART" id="SM00214">
    <property type="entry name" value="VWC"/>
    <property type="match status" value="1"/>
</dbReference>
<dbReference type="Proteomes" id="UP001054837">
    <property type="component" value="Unassembled WGS sequence"/>
</dbReference>